<dbReference type="EMBL" id="SLUO01000012">
    <property type="protein sequence ID" value="TCL56202.1"/>
    <property type="molecule type" value="Genomic_DNA"/>
</dbReference>
<comment type="caution">
    <text evidence="2">The sequence shown here is derived from an EMBL/GenBank/DDBJ whole genome shotgun (WGS) entry which is preliminary data.</text>
</comment>
<sequence length="77" mass="8856">MEDILVSIINKVTEKHYNSINYSDGFKTDLGISSLEYFEIVIDIELQYNLTLPDELLLYEENITFGQIIEGLKGLLL</sequence>
<keyword evidence="3" id="KW-1185">Reference proteome</keyword>
<dbReference type="Pfam" id="PF00550">
    <property type="entry name" value="PP-binding"/>
    <property type="match status" value="1"/>
</dbReference>
<protein>
    <submittedName>
        <fullName evidence="2">Acyl carrier protein</fullName>
    </submittedName>
</protein>
<dbReference type="RefSeq" id="WP_031389322.1">
    <property type="nucleotide sequence ID" value="NZ_JPNB01000001.1"/>
</dbReference>
<dbReference type="SUPFAM" id="SSF47336">
    <property type="entry name" value="ACP-like"/>
    <property type="match status" value="1"/>
</dbReference>
<dbReference type="InterPro" id="IPR036736">
    <property type="entry name" value="ACP-like_sf"/>
</dbReference>
<reference evidence="2 3" key="1">
    <citation type="submission" date="2019-03" db="EMBL/GenBank/DDBJ databases">
        <title>Genomic Encyclopedia of Type Strains, Phase IV (KMG-IV): sequencing the most valuable type-strain genomes for metagenomic binning, comparative biology and taxonomic classification.</title>
        <authorList>
            <person name="Goeker M."/>
        </authorList>
    </citation>
    <scope>NUCLEOTIDE SEQUENCE [LARGE SCALE GENOMIC DNA]</scope>
    <source>
        <strain evidence="2 3">DSM 100556</strain>
    </source>
</reference>
<evidence type="ECO:0000313" key="3">
    <source>
        <dbReference type="Proteomes" id="UP000295718"/>
    </source>
</evidence>
<organism evidence="2 3">
    <name type="scientific">Kineothrix alysoides</name>
    <dbReference type="NCBI Taxonomy" id="1469948"/>
    <lineage>
        <taxon>Bacteria</taxon>
        <taxon>Bacillati</taxon>
        <taxon>Bacillota</taxon>
        <taxon>Clostridia</taxon>
        <taxon>Lachnospirales</taxon>
        <taxon>Lachnospiraceae</taxon>
        <taxon>Kineothrix</taxon>
    </lineage>
</organism>
<dbReference type="Proteomes" id="UP000295718">
    <property type="component" value="Unassembled WGS sequence"/>
</dbReference>
<dbReference type="PROSITE" id="PS50075">
    <property type="entry name" value="CARRIER"/>
    <property type="match status" value="1"/>
</dbReference>
<feature type="domain" description="Carrier" evidence="1">
    <location>
        <begin position="1"/>
        <end position="76"/>
    </location>
</feature>
<evidence type="ECO:0000313" key="2">
    <source>
        <dbReference type="EMBL" id="TCL56202.1"/>
    </source>
</evidence>
<proteinExistence type="predicted"/>
<name>A0A4V2QBF6_9FIRM</name>
<dbReference type="STRING" id="1469948.GCA_000732725_00559"/>
<dbReference type="Gene3D" id="1.10.1200.10">
    <property type="entry name" value="ACP-like"/>
    <property type="match status" value="1"/>
</dbReference>
<accession>A0A4V2QBF6</accession>
<dbReference type="AlphaFoldDB" id="A0A4V2QBF6"/>
<dbReference type="InterPro" id="IPR009081">
    <property type="entry name" value="PP-bd_ACP"/>
</dbReference>
<gene>
    <name evidence="2" type="ORF">EDD76_11229</name>
</gene>
<evidence type="ECO:0000259" key="1">
    <source>
        <dbReference type="PROSITE" id="PS50075"/>
    </source>
</evidence>